<organism evidence="1 2">
    <name type="scientific">Plakobranchus ocellatus</name>
    <dbReference type="NCBI Taxonomy" id="259542"/>
    <lineage>
        <taxon>Eukaryota</taxon>
        <taxon>Metazoa</taxon>
        <taxon>Spiralia</taxon>
        <taxon>Lophotrochozoa</taxon>
        <taxon>Mollusca</taxon>
        <taxon>Gastropoda</taxon>
        <taxon>Heterobranchia</taxon>
        <taxon>Euthyneura</taxon>
        <taxon>Panpulmonata</taxon>
        <taxon>Sacoglossa</taxon>
        <taxon>Placobranchoidea</taxon>
        <taxon>Plakobranchidae</taxon>
        <taxon>Plakobranchus</taxon>
    </lineage>
</organism>
<keyword evidence="2" id="KW-1185">Reference proteome</keyword>
<evidence type="ECO:0000313" key="1">
    <source>
        <dbReference type="EMBL" id="GFO39961.1"/>
    </source>
</evidence>
<dbReference type="AlphaFoldDB" id="A0AAV4D7M4"/>
<protein>
    <submittedName>
        <fullName evidence="1">Uncharacterized protein</fullName>
    </submittedName>
</protein>
<reference evidence="1 2" key="1">
    <citation type="journal article" date="2021" name="Elife">
        <title>Chloroplast acquisition without the gene transfer in kleptoplastic sea slugs, Plakobranchus ocellatus.</title>
        <authorList>
            <person name="Maeda T."/>
            <person name="Takahashi S."/>
            <person name="Yoshida T."/>
            <person name="Shimamura S."/>
            <person name="Takaki Y."/>
            <person name="Nagai Y."/>
            <person name="Toyoda A."/>
            <person name="Suzuki Y."/>
            <person name="Arimoto A."/>
            <person name="Ishii H."/>
            <person name="Satoh N."/>
            <person name="Nishiyama T."/>
            <person name="Hasebe M."/>
            <person name="Maruyama T."/>
            <person name="Minagawa J."/>
            <person name="Obokata J."/>
            <person name="Shigenobu S."/>
        </authorList>
    </citation>
    <scope>NUCLEOTIDE SEQUENCE [LARGE SCALE GENOMIC DNA]</scope>
</reference>
<accession>A0AAV4D7M4</accession>
<comment type="caution">
    <text evidence="1">The sequence shown here is derived from an EMBL/GenBank/DDBJ whole genome shotgun (WGS) entry which is preliminary data.</text>
</comment>
<name>A0AAV4D7M4_9GAST</name>
<evidence type="ECO:0000313" key="2">
    <source>
        <dbReference type="Proteomes" id="UP000735302"/>
    </source>
</evidence>
<dbReference type="Proteomes" id="UP000735302">
    <property type="component" value="Unassembled WGS sequence"/>
</dbReference>
<sequence>MLNSSLLRIYKSNTFPQNRLATKKVKEKDSLSLLFQSNVITLGESDRCSFFIHAEARRDTDCYGCLVVRGNVHHDTTGGGYGTLPRTTRYHPTERAPGIGKYFFLGGDFNLPKKLNQISTCGSEEKRLTPVMLLGRHHEHIPRPVPVTVP</sequence>
<proteinExistence type="predicted"/>
<gene>
    <name evidence="1" type="ORF">PoB_006646600</name>
</gene>
<dbReference type="EMBL" id="BLXT01007556">
    <property type="protein sequence ID" value="GFO39961.1"/>
    <property type="molecule type" value="Genomic_DNA"/>
</dbReference>